<dbReference type="RefSeq" id="WP_138836861.1">
    <property type="nucleotide sequence ID" value="NZ_VCNI01000002.1"/>
</dbReference>
<comment type="caution">
    <text evidence="7">Lacks conserved residue(s) required for the propagation of feature annotation.</text>
</comment>
<comment type="subcellular location">
    <subcellularLocation>
        <location evidence="7">Cytoplasm</location>
    </subcellularLocation>
</comment>
<dbReference type="InterPro" id="IPR049437">
    <property type="entry name" value="tRNA-synt_1c_C2"/>
</dbReference>
<evidence type="ECO:0000256" key="4">
    <source>
        <dbReference type="ARBA" id="ARBA00022840"/>
    </source>
</evidence>
<feature type="domain" description="Glutamyl/glutaminyl-tRNA synthetase class Ib catalytic" evidence="10">
    <location>
        <begin position="28"/>
        <end position="338"/>
    </location>
</feature>
<dbReference type="SUPFAM" id="SSF50715">
    <property type="entry name" value="Ribosomal protein L25-like"/>
    <property type="match status" value="1"/>
</dbReference>
<dbReference type="InterPro" id="IPR020058">
    <property type="entry name" value="Glu/Gln-tRNA-synth_Ib_cat-dom"/>
</dbReference>
<protein>
    <recommendedName>
        <fullName evidence="7">Glutamine--tRNA ligase</fullName>
        <ecNumber evidence="7">6.1.1.18</ecNumber>
    </recommendedName>
    <alternativeName>
        <fullName evidence="7">Glutaminyl-tRNA synthetase</fullName>
        <shortName evidence="7">GlnRS</shortName>
    </alternativeName>
</protein>
<dbReference type="Proteomes" id="UP000751614">
    <property type="component" value="Unassembled WGS sequence"/>
</dbReference>
<dbReference type="InterPro" id="IPR050132">
    <property type="entry name" value="Gln/Glu-tRNA_Ligase"/>
</dbReference>
<dbReference type="PANTHER" id="PTHR43097">
    <property type="entry name" value="GLUTAMINE-TRNA LIGASE"/>
    <property type="match status" value="1"/>
</dbReference>
<evidence type="ECO:0000256" key="9">
    <source>
        <dbReference type="SAM" id="MobiDB-lite"/>
    </source>
</evidence>
<evidence type="ECO:0000256" key="7">
    <source>
        <dbReference type="HAMAP-Rule" id="MF_00126"/>
    </source>
</evidence>
<feature type="region of interest" description="Disordered" evidence="9">
    <location>
        <begin position="125"/>
        <end position="145"/>
    </location>
</feature>
<evidence type="ECO:0000313" key="13">
    <source>
        <dbReference type="EMBL" id="TMU55080.1"/>
    </source>
</evidence>
<feature type="domain" description="tRNA synthetases class I (E and Q) anti-codon binding" evidence="12">
    <location>
        <begin position="460"/>
        <end position="534"/>
    </location>
</feature>
<keyword evidence="14" id="KW-1185">Reference proteome</keyword>
<feature type="binding site" evidence="7">
    <location>
        <begin position="270"/>
        <end position="272"/>
    </location>
    <ligand>
        <name>ATP</name>
        <dbReference type="ChEBI" id="CHEBI:30616"/>
    </ligand>
</feature>
<dbReference type="NCBIfam" id="TIGR00440">
    <property type="entry name" value="glnS"/>
    <property type="match status" value="1"/>
</dbReference>
<feature type="short sequence motif" description="'HIGH' region" evidence="7">
    <location>
        <begin position="34"/>
        <end position="44"/>
    </location>
</feature>
<comment type="caution">
    <text evidence="13">The sequence shown here is derived from an EMBL/GenBank/DDBJ whole genome shotgun (WGS) entry which is preliminary data.</text>
</comment>
<keyword evidence="2 7" id="KW-0436">Ligase</keyword>
<feature type="binding site" evidence="7">
    <location>
        <position position="211"/>
    </location>
    <ligand>
        <name>L-glutamine</name>
        <dbReference type="ChEBI" id="CHEBI:58359"/>
    </ligand>
</feature>
<dbReference type="PANTHER" id="PTHR43097:SF5">
    <property type="entry name" value="GLUTAMATE--TRNA LIGASE"/>
    <property type="match status" value="1"/>
</dbReference>
<keyword evidence="6 7" id="KW-0030">Aminoacyl-tRNA synthetase</keyword>
<evidence type="ECO:0000256" key="2">
    <source>
        <dbReference type="ARBA" id="ARBA00022598"/>
    </source>
</evidence>
<dbReference type="InterPro" id="IPR022861">
    <property type="entry name" value="Gln_tRNA_ligase_bac"/>
</dbReference>
<dbReference type="InterPro" id="IPR020061">
    <property type="entry name" value="Glu_tRNA_lig_a-bdl"/>
</dbReference>
<name>A0ABY2WKA4_9FLAO</name>
<keyword evidence="3 7" id="KW-0547">Nucleotide-binding</keyword>
<evidence type="ECO:0000256" key="8">
    <source>
        <dbReference type="RuleBase" id="RU363037"/>
    </source>
</evidence>
<dbReference type="SUPFAM" id="SSF52374">
    <property type="entry name" value="Nucleotidylyl transferase"/>
    <property type="match status" value="1"/>
</dbReference>
<evidence type="ECO:0000256" key="5">
    <source>
        <dbReference type="ARBA" id="ARBA00022917"/>
    </source>
</evidence>
<comment type="subunit">
    <text evidence="7">Monomer.</text>
</comment>
<comment type="catalytic activity">
    <reaction evidence="7">
        <text>tRNA(Gln) + L-glutamine + ATP = L-glutaminyl-tRNA(Gln) + AMP + diphosphate</text>
        <dbReference type="Rhea" id="RHEA:20121"/>
        <dbReference type="Rhea" id="RHEA-COMP:9662"/>
        <dbReference type="Rhea" id="RHEA-COMP:9681"/>
        <dbReference type="ChEBI" id="CHEBI:30616"/>
        <dbReference type="ChEBI" id="CHEBI:33019"/>
        <dbReference type="ChEBI" id="CHEBI:58359"/>
        <dbReference type="ChEBI" id="CHEBI:78442"/>
        <dbReference type="ChEBI" id="CHEBI:78521"/>
        <dbReference type="ChEBI" id="CHEBI:456215"/>
        <dbReference type="EC" id="6.1.1.18"/>
    </reaction>
</comment>
<dbReference type="InterPro" id="IPR001412">
    <property type="entry name" value="aa-tRNA-synth_I_CS"/>
</dbReference>
<dbReference type="HAMAP" id="MF_00126">
    <property type="entry name" value="Gln_tRNA_synth"/>
    <property type="match status" value="1"/>
</dbReference>
<dbReference type="InterPro" id="IPR014729">
    <property type="entry name" value="Rossmann-like_a/b/a_fold"/>
</dbReference>
<feature type="binding site" evidence="7">
    <location>
        <position position="230"/>
    </location>
    <ligand>
        <name>ATP</name>
        <dbReference type="ChEBI" id="CHEBI:30616"/>
    </ligand>
</feature>
<keyword evidence="5 7" id="KW-0648">Protein biosynthesis</keyword>
<dbReference type="InterPro" id="IPR004514">
    <property type="entry name" value="Gln-tRNA-synth"/>
</dbReference>
<dbReference type="EMBL" id="VCNI01000002">
    <property type="protein sequence ID" value="TMU55080.1"/>
    <property type="molecule type" value="Genomic_DNA"/>
</dbReference>
<proteinExistence type="inferred from homology"/>
<dbReference type="InterPro" id="IPR011035">
    <property type="entry name" value="Ribosomal_bL25/Gln-tRNA_synth"/>
</dbReference>
<dbReference type="NCBIfam" id="NF011291">
    <property type="entry name" value="PRK14703.1"/>
    <property type="match status" value="1"/>
</dbReference>
<dbReference type="EC" id="6.1.1.18" evidence="7"/>
<dbReference type="InterPro" id="IPR020056">
    <property type="entry name" value="Rbsml_bL25/Gln-tRNA_synth_N"/>
</dbReference>
<keyword evidence="4 7" id="KW-0067">ATP-binding</keyword>
<accession>A0ABY2WKA4</accession>
<feature type="binding site" evidence="7">
    <location>
        <position position="67"/>
    </location>
    <ligand>
        <name>L-glutamine</name>
        <dbReference type="ChEBI" id="CHEBI:58359"/>
    </ligand>
</feature>
<evidence type="ECO:0000259" key="10">
    <source>
        <dbReference type="Pfam" id="PF00749"/>
    </source>
</evidence>
<feature type="domain" description="Glutamyl/glutaminyl-tRNA synthetase class Ib anti-codon binding" evidence="11">
    <location>
        <begin position="341"/>
        <end position="441"/>
    </location>
</feature>
<feature type="binding site" evidence="7">
    <location>
        <begin position="35"/>
        <end position="37"/>
    </location>
    <ligand>
        <name>ATP</name>
        <dbReference type="ChEBI" id="CHEBI:30616"/>
    </ligand>
</feature>
<sequence length="561" mass="65139">MSEEERSLNFIEHIVEDDLKDGYAKKDLRFRFPPEPNGYLHIGHASSICLNFGLGLRYKAPVNLRFDDTNPAKEEREYVEAIKADVEWLGYSWDTECYASDYFEQLYNWAVELIKKGKAYVDSQTSEEIADQKGTPTEAGKESPFRNRSVEENLNLFEAMKNGEFKEGEHVLRAKIDMGSSNMLMRDPIMYRILHKAHHRTNTDWCIYPMYDWTHGESDYIEQVSHSLCTLEFLPHRELYDWFLDQLVDSKKLRPKQREFARRNLSHTVVSKRKLLKLVENGNVSGWDDPRMPTISGLRRRGYTPESIRNFADTIGIAKRENVVDVSLLEFHVREHLNKIAPRVMVVLNPLKVVITNYTEGDEEWLDAENNPEDPSAGSRKVPFSRELYIEKEDFREEANRKFFRLKLGGEVRLKNGYIIKAESCTKDEEGNIVEVQCTYDPKSRSGSGTEESLRKVKGTLHWVSIPHATAAEVRLYDRLFNDPTPDGHKDKDFMEFVNPNSLQKVTGFLEPSLKDAEPGDRFQFQRLGYFNVDSDSSSENMVFNRTVTLRDTWAKLEQKN</sequence>
<dbReference type="InterPro" id="IPR020059">
    <property type="entry name" value="Glu/Gln-tRNA-synth_Ib_codon-bd"/>
</dbReference>
<dbReference type="PROSITE" id="PS00178">
    <property type="entry name" value="AA_TRNA_LIGASE_I"/>
    <property type="match status" value="1"/>
</dbReference>
<organism evidence="13 14">
    <name type="scientific">Flagellimonas algicola</name>
    <dbReference type="NCBI Taxonomy" id="2583815"/>
    <lineage>
        <taxon>Bacteria</taxon>
        <taxon>Pseudomonadati</taxon>
        <taxon>Bacteroidota</taxon>
        <taxon>Flavobacteriia</taxon>
        <taxon>Flavobacteriales</taxon>
        <taxon>Flavobacteriaceae</taxon>
        <taxon>Flagellimonas</taxon>
    </lineage>
</organism>
<comment type="similarity">
    <text evidence="7 8">Belongs to the class-I aminoacyl-tRNA synthetase family.</text>
</comment>
<reference evidence="13 14" key="1">
    <citation type="submission" date="2019-05" db="EMBL/GenBank/DDBJ databases">
        <title>Flagellimonas sp. AsT0115, sp. nov., isolated from a marine red algae, Asparagopsis taxiformis.</title>
        <authorList>
            <person name="Kim J."/>
            <person name="Jeong S.E."/>
            <person name="Jeon C.O."/>
        </authorList>
    </citation>
    <scope>NUCLEOTIDE SEQUENCE [LARGE SCALE GENOMIC DNA]</scope>
    <source>
        <strain evidence="13 14">AsT0115</strain>
    </source>
</reference>
<dbReference type="Pfam" id="PF20974">
    <property type="entry name" value="tRNA-synt_1c_C2"/>
    <property type="match status" value="1"/>
</dbReference>
<dbReference type="Gene3D" id="1.10.1160.10">
    <property type="entry name" value="Glutamyl-trna Synthetase, Domain 2"/>
    <property type="match status" value="1"/>
</dbReference>
<evidence type="ECO:0000256" key="3">
    <source>
        <dbReference type="ARBA" id="ARBA00022741"/>
    </source>
</evidence>
<dbReference type="GO" id="GO:0016874">
    <property type="term" value="F:ligase activity"/>
    <property type="evidence" value="ECO:0007669"/>
    <property type="project" value="UniProtKB-KW"/>
</dbReference>
<dbReference type="Gene3D" id="2.40.240.10">
    <property type="entry name" value="Ribosomal Protein L25, Chain P"/>
    <property type="match status" value="2"/>
</dbReference>
<gene>
    <name evidence="7" type="primary">glnS</name>
    <name evidence="13" type="ORF">FGG15_12905</name>
</gene>
<evidence type="ECO:0000256" key="1">
    <source>
        <dbReference type="ARBA" id="ARBA00022490"/>
    </source>
</evidence>
<evidence type="ECO:0000313" key="14">
    <source>
        <dbReference type="Proteomes" id="UP000751614"/>
    </source>
</evidence>
<dbReference type="Pfam" id="PF03950">
    <property type="entry name" value="tRNA-synt_1c_C"/>
    <property type="match status" value="1"/>
</dbReference>
<evidence type="ECO:0000259" key="12">
    <source>
        <dbReference type="Pfam" id="PF20974"/>
    </source>
</evidence>
<dbReference type="Gene3D" id="3.90.800.10">
    <property type="entry name" value="Glutamyl-tRNA Synthetase, Domain 3"/>
    <property type="match status" value="1"/>
</dbReference>
<evidence type="ECO:0000256" key="6">
    <source>
        <dbReference type="ARBA" id="ARBA00023146"/>
    </source>
</evidence>
<dbReference type="Pfam" id="PF00749">
    <property type="entry name" value="tRNA-synt_1c"/>
    <property type="match status" value="1"/>
</dbReference>
<keyword evidence="1 7" id="KW-0963">Cytoplasm</keyword>
<evidence type="ECO:0000259" key="11">
    <source>
        <dbReference type="Pfam" id="PF03950"/>
    </source>
</evidence>
<dbReference type="Gene3D" id="3.40.50.620">
    <property type="entry name" value="HUPs"/>
    <property type="match status" value="1"/>
</dbReference>